<dbReference type="RefSeq" id="WP_157991978.1">
    <property type="nucleotide sequence ID" value="NZ_LR217698.1"/>
</dbReference>
<keyword evidence="1 2" id="KW-0548">Nucleotidyltransferase</keyword>
<dbReference type="OrthoDB" id="5682636at2"/>
<reference evidence="2 3" key="1">
    <citation type="submission" date="2019-02" db="EMBL/GenBank/DDBJ databases">
        <authorList>
            <person name="Manzano-Marin A."/>
            <person name="Manzano-Marin A."/>
        </authorList>
    </citation>
    <scope>NUCLEOTIDE SEQUENCE [LARGE SCALE GENOMIC DNA]</scope>
    <source>
        <strain evidence="2 3">ErCicurtihirsuta</strain>
    </source>
</reference>
<keyword evidence="1" id="KW-0235">DNA replication</keyword>
<keyword evidence="1 2" id="KW-0808">Transferase</keyword>
<dbReference type="InterPro" id="IPR004615">
    <property type="entry name" value="DNA_pol_III_psi"/>
</dbReference>
<dbReference type="AlphaFoldDB" id="A0A451CZ58"/>
<comment type="function">
    <text evidence="1">Part of the beta sliding clamp loading complex, which hydrolyzes ATP to load the beta clamp onto primed DNA to form the DNA replication pre-initiation complex. DNA polymerase III is a complex, multichain enzyme responsible for most of the replicative synthesis in bacteria. This DNA polymerase also exhibits 3' to 5' exonuclease activity.</text>
</comment>
<sequence>MSLRRNQILDHMGIIPYTTRHYHVFQGEMAISLPVITQLVIVSHKIILQNDTLLMDVLRAMNLNIGQVQMLSPRQIKMLPKDIFYNKWYLGIQIPSESTGINITSSVLEELANDREEKKELWKQIYVSNLDIFYNIQ</sequence>
<accession>A0A451CZ58</accession>
<dbReference type="Proteomes" id="UP000294364">
    <property type="component" value="Chromosome"/>
</dbReference>
<dbReference type="SUPFAM" id="SSF102220">
    <property type="entry name" value="DNA polymerase III psi subunit"/>
    <property type="match status" value="1"/>
</dbReference>
<organism evidence="2 3">
    <name type="scientific">Candidatus Erwinia haradaeae</name>
    <dbReference type="NCBI Taxonomy" id="1922217"/>
    <lineage>
        <taxon>Bacteria</taxon>
        <taxon>Pseudomonadati</taxon>
        <taxon>Pseudomonadota</taxon>
        <taxon>Gammaproteobacteria</taxon>
        <taxon>Enterobacterales</taxon>
        <taxon>Erwiniaceae</taxon>
        <taxon>Erwinia</taxon>
    </lineage>
</organism>
<dbReference type="GO" id="GO:0006260">
    <property type="term" value="P:DNA replication"/>
    <property type="evidence" value="ECO:0007669"/>
    <property type="project" value="UniProtKB-KW"/>
</dbReference>
<evidence type="ECO:0000313" key="2">
    <source>
        <dbReference type="EMBL" id="VFP78662.1"/>
    </source>
</evidence>
<gene>
    <name evidence="2" type="primary">holD</name>
    <name evidence="2" type="ORF">ERCICURT3053_287</name>
</gene>
<dbReference type="EMBL" id="LR217698">
    <property type="protein sequence ID" value="VFP78662.1"/>
    <property type="molecule type" value="Genomic_DNA"/>
</dbReference>
<dbReference type="Gene3D" id="3.40.50.10220">
    <property type="entry name" value="DNA polymerase III, psi subunit"/>
    <property type="match status" value="1"/>
</dbReference>
<proteinExistence type="predicted"/>
<evidence type="ECO:0000313" key="3">
    <source>
        <dbReference type="Proteomes" id="UP000294364"/>
    </source>
</evidence>
<keyword evidence="1" id="KW-0239">DNA-directed DNA polymerase</keyword>
<protein>
    <recommendedName>
        <fullName evidence="1">DNA polymerase III subunit psi</fullName>
    </recommendedName>
</protein>
<dbReference type="GO" id="GO:0003887">
    <property type="term" value="F:DNA-directed DNA polymerase activity"/>
    <property type="evidence" value="ECO:0007669"/>
    <property type="project" value="UniProtKB-KW"/>
</dbReference>
<dbReference type="GO" id="GO:0008408">
    <property type="term" value="F:3'-5' exonuclease activity"/>
    <property type="evidence" value="ECO:0007669"/>
    <property type="project" value="InterPro"/>
</dbReference>
<dbReference type="Pfam" id="PF03603">
    <property type="entry name" value="DNA_III_psi"/>
    <property type="match status" value="1"/>
</dbReference>
<evidence type="ECO:0000256" key="1">
    <source>
        <dbReference type="PIRNR" id="PIRNR029225"/>
    </source>
</evidence>
<dbReference type="InterPro" id="IPR036654">
    <property type="entry name" value="DNA_pol_III_psi_sf"/>
</dbReference>
<name>A0A451CZ58_9GAMM</name>
<dbReference type="PIRSF" id="PIRSF029225">
    <property type="entry name" value="DNA_pol_III_psi"/>
    <property type="match status" value="1"/>
</dbReference>